<organism evidence="1">
    <name type="scientific">Pararge aegeria</name>
    <name type="common">speckled wood butterfly</name>
    <dbReference type="NCBI Taxonomy" id="116150"/>
    <lineage>
        <taxon>Eukaryota</taxon>
        <taxon>Metazoa</taxon>
        <taxon>Ecdysozoa</taxon>
        <taxon>Arthropoda</taxon>
        <taxon>Hexapoda</taxon>
        <taxon>Insecta</taxon>
        <taxon>Pterygota</taxon>
        <taxon>Neoptera</taxon>
        <taxon>Endopterygota</taxon>
        <taxon>Lepidoptera</taxon>
        <taxon>Glossata</taxon>
        <taxon>Ditrysia</taxon>
        <taxon>Papilionoidea</taxon>
        <taxon>Nymphalidae</taxon>
        <taxon>Satyrinae</taxon>
        <taxon>Satyrini</taxon>
        <taxon>Parargina</taxon>
        <taxon>Pararge</taxon>
    </lineage>
</organism>
<protein>
    <submittedName>
        <fullName evidence="1">Uncharacterized protein</fullName>
    </submittedName>
</protein>
<dbReference type="AlphaFoldDB" id="S4P832"/>
<proteinExistence type="predicted"/>
<sequence>MYNPVFHKNSGHPVIRQTFSRTVSNYRIYRIIEYCLRSPIVRNCLQKEYLVIRQTTNPISLSYTFQNP</sequence>
<reference evidence="1" key="1">
    <citation type="journal article" date="2013" name="BMC Genomics">
        <title>Unscrambling butterfly oogenesis.</title>
        <authorList>
            <person name="Carter J.M."/>
            <person name="Baker S.C."/>
            <person name="Pink R."/>
            <person name="Carter D.R."/>
            <person name="Collins A."/>
            <person name="Tomlin J."/>
            <person name="Gibbs M."/>
            <person name="Breuker C.J."/>
        </authorList>
    </citation>
    <scope>NUCLEOTIDE SEQUENCE</scope>
    <source>
        <tissue evidence="1">Ovary</tissue>
    </source>
</reference>
<name>S4P832_9NEOP</name>
<accession>S4P832</accession>
<dbReference type="EMBL" id="GAIX01009710">
    <property type="protein sequence ID" value="JAA82850.1"/>
    <property type="molecule type" value="Transcribed_RNA"/>
</dbReference>
<reference evidence="1" key="2">
    <citation type="submission" date="2013-05" db="EMBL/GenBank/DDBJ databases">
        <authorList>
            <person name="Carter J.-M."/>
            <person name="Baker S.C."/>
            <person name="Pink R."/>
            <person name="Carter D.R.F."/>
            <person name="Collins A."/>
            <person name="Tomlin J."/>
            <person name="Gibbs M."/>
            <person name="Breuker C.J."/>
        </authorList>
    </citation>
    <scope>NUCLEOTIDE SEQUENCE</scope>
    <source>
        <tissue evidence="1">Ovary</tissue>
    </source>
</reference>
<evidence type="ECO:0000313" key="1">
    <source>
        <dbReference type="EMBL" id="JAA82850.1"/>
    </source>
</evidence>
<feature type="non-terminal residue" evidence="1">
    <location>
        <position position="68"/>
    </location>
</feature>